<keyword evidence="3" id="KW-1185">Reference proteome</keyword>
<dbReference type="OrthoDB" id="291991at2"/>
<dbReference type="EMBL" id="LILB01000001">
    <property type="protein sequence ID" value="KOO51646.1"/>
    <property type="molecule type" value="Genomic_DNA"/>
</dbReference>
<evidence type="ECO:0000259" key="1">
    <source>
        <dbReference type="PROSITE" id="PS50001"/>
    </source>
</evidence>
<dbReference type="Pfam" id="PF00903">
    <property type="entry name" value="Glyoxalase"/>
    <property type="match status" value="1"/>
</dbReference>
<dbReference type="CDD" id="cd06587">
    <property type="entry name" value="VOC"/>
    <property type="match status" value="1"/>
</dbReference>
<evidence type="ECO:0000313" key="3">
    <source>
        <dbReference type="Proteomes" id="UP000036867"/>
    </source>
</evidence>
<dbReference type="PROSITE" id="PS50001">
    <property type="entry name" value="SH2"/>
    <property type="match status" value="1"/>
</dbReference>
<dbReference type="PATRIC" id="fig|263475.3.peg.1203"/>
<evidence type="ECO:0000313" key="2">
    <source>
        <dbReference type="EMBL" id="KOO51646.1"/>
    </source>
</evidence>
<reference evidence="3" key="1">
    <citation type="submission" date="2015-08" db="EMBL/GenBank/DDBJ databases">
        <title>Fjat-10028 dsm 16317.</title>
        <authorList>
            <person name="Liu B."/>
            <person name="Wang J."/>
            <person name="Zhu Y."/>
            <person name="Liu G."/>
            <person name="Chen Q."/>
            <person name="Chen Z."/>
            <person name="Lan J."/>
            <person name="Che J."/>
            <person name="Ge C."/>
            <person name="Shi H."/>
            <person name="Pan Z."/>
            <person name="Liu X."/>
        </authorList>
    </citation>
    <scope>NUCLEOTIDE SEQUENCE [LARGE SCALE GENOMIC DNA]</scope>
    <source>
        <strain evidence="3">DSM 16317</strain>
    </source>
</reference>
<accession>A0A0M0LKX3</accession>
<comment type="caution">
    <text evidence="2">The sequence shown here is derived from an EMBL/GenBank/DDBJ whole genome shotgun (WGS) entry which is preliminary data.</text>
</comment>
<feature type="domain" description="SH2" evidence="1">
    <location>
        <begin position="24"/>
        <end position="140"/>
    </location>
</feature>
<dbReference type="InterPro" id="IPR000980">
    <property type="entry name" value="SH2"/>
</dbReference>
<organism evidence="2 3">
    <name type="scientific">Viridibacillus arvi</name>
    <dbReference type="NCBI Taxonomy" id="263475"/>
    <lineage>
        <taxon>Bacteria</taxon>
        <taxon>Bacillati</taxon>
        <taxon>Bacillota</taxon>
        <taxon>Bacilli</taxon>
        <taxon>Bacillales</taxon>
        <taxon>Caryophanaceae</taxon>
        <taxon>Viridibacillus</taxon>
    </lineage>
</organism>
<dbReference type="SUPFAM" id="SSF54593">
    <property type="entry name" value="Glyoxalase/Bleomycin resistance protein/Dihydroxybiphenyl dioxygenase"/>
    <property type="match status" value="1"/>
</dbReference>
<dbReference type="AlphaFoldDB" id="A0A0M0LKX3"/>
<dbReference type="InterPro" id="IPR029068">
    <property type="entry name" value="Glyas_Bleomycin-R_OHBP_Dase"/>
</dbReference>
<dbReference type="Gene3D" id="3.10.180.10">
    <property type="entry name" value="2,3-Dihydroxybiphenyl 1,2-Dioxygenase, domain 1"/>
    <property type="match status" value="1"/>
</dbReference>
<gene>
    <name evidence="2" type="ORF">AMD00_04080</name>
</gene>
<dbReference type="GeneID" id="301135283"/>
<sequence>MNNKLLRVGTTYIPVANVDISAKWYVNNLGAVLSYQDEEKVILNLADQSFFLVKAAENQNSNFTDSNGNERFSMTFEVDGLDALEELHNFFKGREMHVGNIENRGHVGRNFVFADLDGNKFDVWSELSPNFKEVQNLISK</sequence>
<name>A0A0M0LKX3_9BACL</name>
<dbReference type="STRING" id="263475.AMD00_04080"/>
<proteinExistence type="predicted"/>
<protein>
    <submittedName>
        <fullName evidence="2">Glyoxalase</fullName>
    </submittedName>
</protein>
<dbReference type="RefSeq" id="WP_053415799.1">
    <property type="nucleotide sequence ID" value="NZ_LILB01000001.1"/>
</dbReference>
<dbReference type="Proteomes" id="UP000036867">
    <property type="component" value="Unassembled WGS sequence"/>
</dbReference>
<dbReference type="InterPro" id="IPR004360">
    <property type="entry name" value="Glyas_Fos-R_dOase_dom"/>
</dbReference>